<dbReference type="AlphaFoldDB" id="W1NE58"/>
<evidence type="ECO:0000313" key="2">
    <source>
        <dbReference type="Proteomes" id="UP000017836"/>
    </source>
</evidence>
<sequence>MMVFLIDSYRQKVPYIEGGREREIVGVLPSFVLKKGHFEWNISGMWWDLMEQELACASYVY</sequence>
<dbReference type="Proteomes" id="UP000017836">
    <property type="component" value="Unassembled WGS sequence"/>
</dbReference>
<accession>W1NE58</accession>
<dbReference type="HOGENOM" id="CLU_2925640_0_0_1"/>
<evidence type="ECO:0000313" key="1">
    <source>
        <dbReference type="EMBL" id="ERM93653.1"/>
    </source>
</evidence>
<organism evidence="1 2">
    <name type="scientific">Amborella trichopoda</name>
    <dbReference type="NCBI Taxonomy" id="13333"/>
    <lineage>
        <taxon>Eukaryota</taxon>
        <taxon>Viridiplantae</taxon>
        <taxon>Streptophyta</taxon>
        <taxon>Embryophyta</taxon>
        <taxon>Tracheophyta</taxon>
        <taxon>Spermatophyta</taxon>
        <taxon>Magnoliopsida</taxon>
        <taxon>Amborellales</taxon>
        <taxon>Amborellaceae</taxon>
        <taxon>Amborella</taxon>
    </lineage>
</organism>
<reference evidence="2" key="1">
    <citation type="journal article" date="2013" name="Science">
        <title>The Amborella genome and the evolution of flowering plants.</title>
        <authorList>
            <consortium name="Amborella Genome Project"/>
        </authorList>
    </citation>
    <scope>NUCLEOTIDE SEQUENCE [LARGE SCALE GENOMIC DNA]</scope>
</reference>
<protein>
    <submittedName>
        <fullName evidence="1">Uncharacterized protein</fullName>
    </submittedName>
</protein>
<keyword evidence="2" id="KW-1185">Reference proteome</keyword>
<proteinExistence type="predicted"/>
<dbReference type="EMBL" id="KI397628">
    <property type="protein sequence ID" value="ERM93653.1"/>
    <property type="molecule type" value="Genomic_DNA"/>
</dbReference>
<gene>
    <name evidence="1" type="ORF">AMTR_s00004p00159080</name>
</gene>
<name>W1NE58_AMBTC</name>
<dbReference type="Gramene" id="ERM93653">
    <property type="protein sequence ID" value="ERM93653"/>
    <property type="gene ID" value="AMTR_s00004p00159080"/>
</dbReference>